<keyword evidence="11" id="KW-1185">Reference proteome</keyword>
<dbReference type="CDD" id="cd01647">
    <property type="entry name" value="RT_LTR"/>
    <property type="match status" value="1"/>
</dbReference>
<dbReference type="FunFam" id="3.30.70.270:FF:000003">
    <property type="entry name" value="Transposon Ty3-G Gag-Pol polyprotein"/>
    <property type="match status" value="1"/>
</dbReference>
<feature type="domain" description="Reverse transcriptase" evidence="9">
    <location>
        <begin position="1"/>
        <end position="82"/>
    </location>
</feature>
<dbReference type="PANTHER" id="PTHR37984">
    <property type="entry name" value="PROTEIN CBG26694"/>
    <property type="match status" value="1"/>
</dbReference>
<keyword evidence="5" id="KW-0540">Nuclease</keyword>
<reference evidence="10" key="1">
    <citation type="submission" date="2023-06" db="EMBL/GenBank/DDBJ databases">
        <title>Male Hemibagrus guttatus genome.</title>
        <authorList>
            <person name="Bian C."/>
        </authorList>
    </citation>
    <scope>NUCLEOTIDE SEQUENCE</scope>
    <source>
        <strain evidence="10">Male_cb2023</strain>
        <tissue evidence="10">Muscle</tissue>
    </source>
</reference>
<dbReference type="InterPro" id="IPR000477">
    <property type="entry name" value="RT_dom"/>
</dbReference>
<evidence type="ECO:0000256" key="4">
    <source>
        <dbReference type="ARBA" id="ARBA00022695"/>
    </source>
</evidence>
<keyword evidence="3" id="KW-0808">Transferase</keyword>
<dbReference type="Pfam" id="PF00078">
    <property type="entry name" value="RVT_1"/>
    <property type="match status" value="1"/>
</dbReference>
<evidence type="ECO:0000313" key="10">
    <source>
        <dbReference type="EMBL" id="KAK3530841.1"/>
    </source>
</evidence>
<keyword evidence="4" id="KW-0548">Nucleotidyltransferase</keyword>
<dbReference type="Proteomes" id="UP001274896">
    <property type="component" value="Unassembled WGS sequence"/>
</dbReference>
<evidence type="ECO:0000259" key="9">
    <source>
        <dbReference type="PROSITE" id="PS50878"/>
    </source>
</evidence>
<dbReference type="EC" id="3.1.26.4" evidence="2"/>
<evidence type="ECO:0000313" key="11">
    <source>
        <dbReference type="Proteomes" id="UP001274896"/>
    </source>
</evidence>
<dbReference type="Gene3D" id="3.30.70.270">
    <property type="match status" value="1"/>
</dbReference>
<evidence type="ECO:0000256" key="1">
    <source>
        <dbReference type="ARBA" id="ARBA00010879"/>
    </source>
</evidence>
<organism evidence="10 11">
    <name type="scientific">Hemibagrus guttatus</name>
    <dbReference type="NCBI Taxonomy" id="175788"/>
    <lineage>
        <taxon>Eukaryota</taxon>
        <taxon>Metazoa</taxon>
        <taxon>Chordata</taxon>
        <taxon>Craniata</taxon>
        <taxon>Vertebrata</taxon>
        <taxon>Euteleostomi</taxon>
        <taxon>Actinopterygii</taxon>
        <taxon>Neopterygii</taxon>
        <taxon>Teleostei</taxon>
        <taxon>Ostariophysi</taxon>
        <taxon>Siluriformes</taxon>
        <taxon>Bagridae</taxon>
        <taxon>Hemibagrus</taxon>
    </lineage>
</organism>
<dbReference type="CDD" id="cd09274">
    <property type="entry name" value="RNase_HI_RT_Ty3"/>
    <property type="match status" value="1"/>
</dbReference>
<dbReference type="AlphaFoldDB" id="A0AAE0QS26"/>
<gene>
    <name evidence="10" type="ORF">QTP70_002872</name>
</gene>
<protein>
    <recommendedName>
        <fullName evidence="2">ribonuclease H</fullName>
        <ecNumber evidence="2">3.1.26.4</ecNumber>
    </recommendedName>
</protein>
<dbReference type="SUPFAM" id="SSF56672">
    <property type="entry name" value="DNA/RNA polymerases"/>
    <property type="match status" value="1"/>
</dbReference>
<evidence type="ECO:0000256" key="3">
    <source>
        <dbReference type="ARBA" id="ARBA00022679"/>
    </source>
</evidence>
<sequence length="352" mass="40095">MPYGLTNAPAMFQAFINNIFKDLIDQYVIAYIGDILIYSSSYDDHVCHVRMVLTRLRQHQLYIKAKKCEFHKYSITFLGYVISQRGVEMDSSKWHGNPEKVYHCAYFSRKLTPAEVNYDVGNQELLSIKVMLEEWRHWLEGVQHPFLMDHCNLEYCHNARQLNPQQARWALFFMKFQFSVTYRPGKKNGKADSLSWRHDPASALSLPEPILPPSVIVAPVLVEEIQQAQVNEHPPPTCHLPSYMRSARCTHKYYNGELHRILCYLYPDPDEPATPHWTYGAPAYSPPAMVPYGFVTDLPSLGGYNTILVGSFHQGLLTGATKGSAHSHGNSHNPIQPGLMGTYGLPEDIVLD</sequence>
<evidence type="ECO:0000256" key="7">
    <source>
        <dbReference type="ARBA" id="ARBA00022801"/>
    </source>
</evidence>
<evidence type="ECO:0000256" key="6">
    <source>
        <dbReference type="ARBA" id="ARBA00022759"/>
    </source>
</evidence>
<keyword evidence="6" id="KW-0255">Endonuclease</keyword>
<dbReference type="PROSITE" id="PS50878">
    <property type="entry name" value="RT_POL"/>
    <property type="match status" value="1"/>
</dbReference>
<keyword evidence="8" id="KW-0695">RNA-directed DNA polymerase</keyword>
<proteinExistence type="inferred from homology"/>
<dbReference type="EMBL" id="JAUCMX010000011">
    <property type="protein sequence ID" value="KAK3530841.1"/>
    <property type="molecule type" value="Genomic_DNA"/>
</dbReference>
<dbReference type="GO" id="GO:0003964">
    <property type="term" value="F:RNA-directed DNA polymerase activity"/>
    <property type="evidence" value="ECO:0007669"/>
    <property type="project" value="UniProtKB-KW"/>
</dbReference>
<comment type="caution">
    <text evidence="10">The sequence shown here is derived from an EMBL/GenBank/DDBJ whole genome shotgun (WGS) entry which is preliminary data.</text>
</comment>
<evidence type="ECO:0000256" key="5">
    <source>
        <dbReference type="ARBA" id="ARBA00022722"/>
    </source>
</evidence>
<evidence type="ECO:0000256" key="8">
    <source>
        <dbReference type="ARBA" id="ARBA00022918"/>
    </source>
</evidence>
<evidence type="ECO:0000256" key="2">
    <source>
        <dbReference type="ARBA" id="ARBA00012180"/>
    </source>
</evidence>
<dbReference type="InterPro" id="IPR043502">
    <property type="entry name" value="DNA/RNA_pol_sf"/>
</dbReference>
<dbReference type="InterPro" id="IPR043128">
    <property type="entry name" value="Rev_trsase/Diguanyl_cyclase"/>
</dbReference>
<dbReference type="InterPro" id="IPR050951">
    <property type="entry name" value="Retrovirus_Pol_polyprotein"/>
</dbReference>
<keyword evidence="7" id="KW-0378">Hydrolase</keyword>
<dbReference type="Pfam" id="PF17917">
    <property type="entry name" value="RT_RNaseH"/>
    <property type="match status" value="1"/>
</dbReference>
<dbReference type="InterPro" id="IPR041373">
    <property type="entry name" value="RT_RNaseH"/>
</dbReference>
<dbReference type="GO" id="GO:0004523">
    <property type="term" value="F:RNA-DNA hybrid ribonuclease activity"/>
    <property type="evidence" value="ECO:0007669"/>
    <property type="project" value="UniProtKB-EC"/>
</dbReference>
<name>A0AAE0QS26_9TELE</name>
<dbReference type="PANTHER" id="PTHR37984:SF5">
    <property type="entry name" value="PROTEIN NYNRIN-LIKE"/>
    <property type="match status" value="1"/>
</dbReference>
<comment type="similarity">
    <text evidence="1">Belongs to the beta type-B retroviral polymerase family. HERV class-II K(HML-2) pol subfamily.</text>
</comment>
<accession>A0AAE0QS26</accession>